<dbReference type="RefSeq" id="WP_084938831.1">
    <property type="nucleotide sequence ID" value="NZ_NCUC01000012.1"/>
</dbReference>
<reference evidence="1 2" key="1">
    <citation type="journal article" date="2016" name="Eur. J. Clin. Microbiol. Infect. Dis.">
        <title>Whole genome sequencing as a tool for phylogenetic analysis of clinical strains of Mitis group streptococci.</title>
        <authorList>
            <person name="Rasmussen L.H."/>
            <person name="Dargis R."/>
            <person name="Hojholt K."/>
            <person name="Christensen J.J."/>
            <person name="Skovgaard O."/>
            <person name="Justesen U.S."/>
            <person name="Rosenvinge F.S."/>
            <person name="Moser C."/>
            <person name="Lukjancenko O."/>
            <person name="Rasmussen S."/>
            <person name="Nielsen X.C."/>
        </authorList>
    </citation>
    <scope>NUCLEOTIDE SEQUENCE [LARGE SCALE GENOMIC DNA]</scope>
    <source>
        <strain evidence="1 2">OD_348934_12</strain>
    </source>
</reference>
<gene>
    <name evidence="1" type="ORF">B7729_03130</name>
</gene>
<dbReference type="EMBL" id="NCUC01000012">
    <property type="protein sequence ID" value="ORO39530.1"/>
    <property type="molecule type" value="Genomic_DNA"/>
</dbReference>
<dbReference type="Proteomes" id="UP000193538">
    <property type="component" value="Unassembled WGS sequence"/>
</dbReference>
<protein>
    <submittedName>
        <fullName evidence="1">Uncharacterized protein</fullName>
    </submittedName>
</protein>
<dbReference type="AlphaFoldDB" id="A0A1X1FYV4"/>
<accession>A0A1X1FYV4</accession>
<comment type="caution">
    <text evidence="1">The sequence shown here is derived from an EMBL/GenBank/DDBJ whole genome shotgun (WGS) entry which is preliminary data.</text>
</comment>
<sequence>MLIELDDSLNDIDYLNRNLEKLKLVIDAHINGFHYLFLSKSLRQTLQSIFTKEPKYKNAIERIFIHTTQTGSLREFVKKRVLIVNDISSGFIEKDKIIYIKLSKIIPNINATCLLGENMQDAKFYKKLSELYISRKRINYSGKLSCTLRAGGGDTTVDSLEQISNEKNYFCLCVLDKDKKEDGHYGTTASKVINFCKGCEGSFDYFVIPCLEIENLISPKIYKEIAYENNLDSNKIDSLNLLANKEFNFVKFFDFKEGDSTLEGLGNDIFKNFLNWLKKGNGKNENEFLKSLPKEYIDLHLEVVTIVVSWTCAPEKSII</sequence>
<evidence type="ECO:0000313" key="1">
    <source>
        <dbReference type="EMBL" id="ORO39530.1"/>
    </source>
</evidence>
<proteinExistence type="predicted"/>
<name>A0A1X1FYV4_STROR</name>
<organism evidence="1 2">
    <name type="scientific">Streptococcus oralis subsp. tigurinus</name>
    <dbReference type="NCBI Taxonomy" id="1077464"/>
    <lineage>
        <taxon>Bacteria</taxon>
        <taxon>Bacillati</taxon>
        <taxon>Bacillota</taxon>
        <taxon>Bacilli</taxon>
        <taxon>Lactobacillales</taxon>
        <taxon>Streptococcaceae</taxon>
        <taxon>Streptococcus</taxon>
    </lineage>
</organism>
<evidence type="ECO:0000313" key="2">
    <source>
        <dbReference type="Proteomes" id="UP000193538"/>
    </source>
</evidence>